<dbReference type="HOGENOM" id="CLU_1060152_0_0_2"/>
<dbReference type="KEGG" id="teu:TEU_11245"/>
<evidence type="ECO:0000313" key="2">
    <source>
        <dbReference type="EMBL" id="AIU70862.1"/>
    </source>
</evidence>
<dbReference type="GO" id="GO:0140359">
    <property type="term" value="F:ABC-type transporter activity"/>
    <property type="evidence" value="ECO:0007669"/>
    <property type="project" value="InterPro"/>
</dbReference>
<sequence length="262" mass="29093">MIGVLYSSEVSRILRARRFKVMLAAMLLPVVVYFFTHEEITEYGAKALERSFQIVTSEFMVNFWLGVIGQLVAIILMSDLLASEIDRGTIRLLLTKPIRKSEIVFGKFLAGMTGIAVLFGVPYLVLQIYGVLLYKAGLEGFRATFDEALYALGVTLLLLGALGALAVLLSVVVSRPLYASLSAFALVFVAQFILPQLPFFDNPERFTLNYQVGVLLKSHFTLHAGLDAYKGEPRMTALFFIGSIIAALLFTLLGIYRKEYPD</sequence>
<dbReference type="AlphaFoldDB" id="A0A097QWK4"/>
<protein>
    <submittedName>
        <fullName evidence="2">ABC transporter permease</fullName>
    </submittedName>
</protein>
<feature type="transmembrane region" description="Helical" evidence="1">
    <location>
        <begin position="60"/>
        <end position="82"/>
    </location>
</feature>
<feature type="transmembrane region" description="Helical" evidence="1">
    <location>
        <begin position="103"/>
        <end position="129"/>
    </location>
</feature>
<feature type="transmembrane region" description="Helical" evidence="1">
    <location>
        <begin position="176"/>
        <end position="194"/>
    </location>
</feature>
<name>A0A097QWK4_9EURY</name>
<proteinExistence type="predicted"/>
<keyword evidence="1" id="KW-0472">Membrane</keyword>
<dbReference type="Proteomes" id="UP000029980">
    <property type="component" value="Chromosome"/>
</dbReference>
<evidence type="ECO:0000313" key="3">
    <source>
        <dbReference type="Proteomes" id="UP000029980"/>
    </source>
</evidence>
<accession>A0A097QWK4</accession>
<evidence type="ECO:0000256" key="1">
    <source>
        <dbReference type="SAM" id="Phobius"/>
    </source>
</evidence>
<keyword evidence="1" id="KW-0812">Transmembrane</keyword>
<dbReference type="STRING" id="1505907.TEU_11245"/>
<keyword evidence="1" id="KW-1133">Transmembrane helix</keyword>
<keyword evidence="3" id="KW-1185">Reference proteome</keyword>
<dbReference type="PANTHER" id="PTHR43471">
    <property type="entry name" value="ABC TRANSPORTER PERMEASE"/>
    <property type="match status" value="1"/>
</dbReference>
<dbReference type="EMBL" id="CP008887">
    <property type="protein sequence ID" value="AIU70862.1"/>
    <property type="molecule type" value="Genomic_DNA"/>
</dbReference>
<dbReference type="GO" id="GO:0005886">
    <property type="term" value="C:plasma membrane"/>
    <property type="evidence" value="ECO:0007669"/>
    <property type="project" value="UniProtKB-SubCell"/>
</dbReference>
<dbReference type="OrthoDB" id="93707at2157"/>
<feature type="transmembrane region" description="Helical" evidence="1">
    <location>
        <begin position="237"/>
        <end position="256"/>
    </location>
</feature>
<dbReference type="PANTHER" id="PTHR43471:SF10">
    <property type="entry name" value="SLL1107 PROTEIN"/>
    <property type="match status" value="1"/>
</dbReference>
<feature type="transmembrane region" description="Helical" evidence="1">
    <location>
        <begin position="149"/>
        <end position="169"/>
    </location>
</feature>
<organism evidence="2 3">
    <name type="scientific">Thermococcus eurythermalis</name>
    <dbReference type="NCBI Taxonomy" id="1505907"/>
    <lineage>
        <taxon>Archaea</taxon>
        <taxon>Methanobacteriati</taxon>
        <taxon>Methanobacteriota</taxon>
        <taxon>Thermococci</taxon>
        <taxon>Thermococcales</taxon>
        <taxon>Thermococcaceae</taxon>
        <taxon>Thermococcus</taxon>
    </lineage>
</organism>
<gene>
    <name evidence="2" type="ORF">TEU_11245</name>
</gene>
<dbReference type="RefSeq" id="WP_050003816.1">
    <property type="nucleotide sequence ID" value="NZ_CP008887.1"/>
</dbReference>
<reference evidence="2 3" key="1">
    <citation type="journal article" date="2015" name="Int. J. Syst. Evol. Microbiol.">
        <title>Thermococcus eurythermalis sp. nov., a conditional piezophilic hyperthermophilic archaeon with a wide temperature range isolated from an oil-immersed chimney in the Guaymas Basin.</title>
        <authorList>
            <person name="Zhao W."/>
            <person name="Zeng X."/>
            <person name="Xiao X."/>
        </authorList>
    </citation>
    <scope>NUCLEOTIDE SEQUENCE [LARGE SCALE GENOMIC DNA]</scope>
    <source>
        <strain evidence="2 3">A501</strain>
    </source>
</reference>
<dbReference type="GeneID" id="25154004"/>
<dbReference type="Pfam" id="PF12679">
    <property type="entry name" value="ABC2_membrane_2"/>
    <property type="match status" value="1"/>
</dbReference>
<feature type="transmembrane region" description="Helical" evidence="1">
    <location>
        <begin position="21"/>
        <end position="40"/>
    </location>
</feature>